<keyword evidence="2" id="KW-0812">Transmembrane</keyword>
<evidence type="ECO:0008006" key="5">
    <source>
        <dbReference type="Google" id="ProtNLM"/>
    </source>
</evidence>
<organism evidence="3 4">
    <name type="scientific">Nonomuraea guangzhouensis</name>
    <dbReference type="NCBI Taxonomy" id="1291555"/>
    <lineage>
        <taxon>Bacteria</taxon>
        <taxon>Bacillati</taxon>
        <taxon>Actinomycetota</taxon>
        <taxon>Actinomycetes</taxon>
        <taxon>Streptosporangiales</taxon>
        <taxon>Streptosporangiaceae</taxon>
        <taxon>Nonomuraea</taxon>
    </lineage>
</organism>
<dbReference type="EMBL" id="JBHUCM010000029">
    <property type="protein sequence ID" value="MFD1541525.1"/>
    <property type="molecule type" value="Genomic_DNA"/>
</dbReference>
<feature type="transmembrane region" description="Helical" evidence="2">
    <location>
        <begin position="39"/>
        <end position="57"/>
    </location>
</feature>
<comment type="caution">
    <text evidence="3">The sequence shown here is derived from an EMBL/GenBank/DDBJ whole genome shotgun (WGS) entry which is preliminary data.</text>
</comment>
<protein>
    <recommendedName>
        <fullName evidence="5">WD40 repeat domain-containing protein</fullName>
    </recommendedName>
</protein>
<keyword evidence="4" id="KW-1185">Reference proteome</keyword>
<keyword evidence="2" id="KW-1133">Transmembrane helix</keyword>
<evidence type="ECO:0000256" key="1">
    <source>
        <dbReference type="SAM" id="MobiDB-lite"/>
    </source>
</evidence>
<feature type="region of interest" description="Disordered" evidence="1">
    <location>
        <begin position="59"/>
        <end position="119"/>
    </location>
</feature>
<feature type="compositionally biased region" description="Polar residues" evidence="1">
    <location>
        <begin position="103"/>
        <end position="119"/>
    </location>
</feature>
<accession>A0ABW4GG97</accession>
<dbReference type="Proteomes" id="UP001597097">
    <property type="component" value="Unassembled WGS sequence"/>
</dbReference>
<reference evidence="4" key="1">
    <citation type="journal article" date="2019" name="Int. J. Syst. Evol. Microbiol.">
        <title>The Global Catalogue of Microorganisms (GCM) 10K type strain sequencing project: providing services to taxonomists for standard genome sequencing and annotation.</title>
        <authorList>
            <consortium name="The Broad Institute Genomics Platform"/>
            <consortium name="The Broad Institute Genome Sequencing Center for Infectious Disease"/>
            <person name="Wu L."/>
            <person name="Ma J."/>
        </authorList>
    </citation>
    <scope>NUCLEOTIDE SEQUENCE [LARGE SCALE GENOMIC DNA]</scope>
    <source>
        <strain evidence="4">CGMCC 1.15399</strain>
    </source>
</reference>
<keyword evidence="2" id="KW-0472">Membrane</keyword>
<proteinExistence type="predicted"/>
<feature type="compositionally biased region" description="Low complexity" evidence="1">
    <location>
        <begin position="88"/>
        <end position="101"/>
    </location>
</feature>
<sequence length="435" mass="46516">MRTENELSGALRDAANQAPDLDLIAGVGERRRRRTRRRAQLLAAVAVVAVVSTSTVVTRGTFSSGGGEEAAAASTTTRPQPEKTITLTPRPRTEATATPQPKKTITVTPSPRPQTQATGTPVEKLWPQALFQMPAKNADGWPYQPIIAINATEVLLGAGPSPEKAGKIEVYDTKIGKSRVVTEIPTTPGLKQPFQAAVSTDGTNVVWYTSGRKDGALAGELWWAPLAGGKAKRAVTLTGAAADIDAVGTDGKSIVWSMGKGGVYRKSFTGGAPHRVPETDGLHLIRWPWAGDAGNVFIEADRNQSKIVNLADGTVTKTVIKDGMKGLRCGRVWCRGRQGGTAFVQRLNGTGFVKIPDRGFIGGPRPYPVLDRFLPSGENVFDLNTGKVARIKRPGVWIRINSLSEPSTVLYWGTTTGVNPDKYWVLNLAAVPPAQ</sequence>
<evidence type="ECO:0000256" key="2">
    <source>
        <dbReference type="SAM" id="Phobius"/>
    </source>
</evidence>
<dbReference type="RefSeq" id="WP_219534611.1">
    <property type="nucleotide sequence ID" value="NZ_JAHKRM010000022.1"/>
</dbReference>
<gene>
    <name evidence="3" type="ORF">ACFSJ0_31035</name>
</gene>
<name>A0ABW4GG97_9ACTN</name>
<evidence type="ECO:0000313" key="4">
    <source>
        <dbReference type="Proteomes" id="UP001597097"/>
    </source>
</evidence>
<evidence type="ECO:0000313" key="3">
    <source>
        <dbReference type="EMBL" id="MFD1541525.1"/>
    </source>
</evidence>